<dbReference type="Pfam" id="PF00583">
    <property type="entry name" value="Acetyltransf_1"/>
    <property type="match status" value="1"/>
</dbReference>
<name>A0A7L5AEV9_9MICO</name>
<dbReference type="InterPro" id="IPR050832">
    <property type="entry name" value="Bact_Acetyltransf"/>
</dbReference>
<evidence type="ECO:0000259" key="3">
    <source>
        <dbReference type="PROSITE" id="PS51186"/>
    </source>
</evidence>
<evidence type="ECO:0000256" key="2">
    <source>
        <dbReference type="ARBA" id="ARBA00023315"/>
    </source>
</evidence>
<dbReference type="OrthoDB" id="143110at2"/>
<reference evidence="4 5" key="1">
    <citation type="submission" date="2016-09" db="EMBL/GenBank/DDBJ databases">
        <title>Complete genome sequence of microbes from the polar regions.</title>
        <authorList>
            <person name="Liao L."/>
            <person name="Chen B."/>
        </authorList>
    </citation>
    <scope>NUCLEOTIDE SEQUENCE [LARGE SCALE GENOMIC DNA]</scope>
    <source>
        <strain evidence="4 5">ZS314</strain>
    </source>
</reference>
<dbReference type="SUPFAM" id="SSF55729">
    <property type="entry name" value="Acyl-CoA N-acyltransferases (Nat)"/>
    <property type="match status" value="1"/>
</dbReference>
<evidence type="ECO:0000313" key="4">
    <source>
        <dbReference type="EMBL" id="QHO68376.1"/>
    </source>
</evidence>
<dbReference type="PROSITE" id="PS51186">
    <property type="entry name" value="GNAT"/>
    <property type="match status" value="1"/>
</dbReference>
<dbReference type="GO" id="GO:0016747">
    <property type="term" value="F:acyltransferase activity, transferring groups other than amino-acyl groups"/>
    <property type="evidence" value="ECO:0007669"/>
    <property type="project" value="InterPro"/>
</dbReference>
<dbReference type="InterPro" id="IPR016181">
    <property type="entry name" value="Acyl_CoA_acyltransferase"/>
</dbReference>
<dbReference type="AlphaFoldDB" id="A0A7L5AEV9"/>
<dbReference type="InterPro" id="IPR000182">
    <property type="entry name" value="GNAT_dom"/>
</dbReference>
<keyword evidence="5" id="KW-1185">Reference proteome</keyword>
<accession>A0A7L5AEV9</accession>
<dbReference type="RefSeq" id="WP_161884733.1">
    <property type="nucleotide sequence ID" value="NZ_CP017146.1"/>
</dbReference>
<dbReference type="EMBL" id="CP017146">
    <property type="protein sequence ID" value="QHO68376.1"/>
    <property type="molecule type" value="Genomic_DNA"/>
</dbReference>
<dbReference type="KEGG" id="mant:BHD05_00700"/>
<sequence>MPTTASAKERVVVRQARPADAAALHELAAATFPLACPPGTLRRDMDAFVATHLSREKMTGYLADPHRELLLAEVDGRAAGYTMLIFGEPGDPDVSAVVTVRPTVELSKLYVHTGHHGSGIAARLVEASLRRALRRGARGVWLGVNQLNERANAFYEKSGFGLVGTKRFLVGNRWEDDFVRELRFESWPTPR</sequence>
<feature type="domain" description="N-acetyltransferase" evidence="3">
    <location>
        <begin position="11"/>
        <end position="185"/>
    </location>
</feature>
<gene>
    <name evidence="4" type="ORF">BHD05_00700</name>
</gene>
<organism evidence="4 5">
    <name type="scientific">Marisediminicola antarctica</name>
    <dbReference type="NCBI Taxonomy" id="674079"/>
    <lineage>
        <taxon>Bacteria</taxon>
        <taxon>Bacillati</taxon>
        <taxon>Actinomycetota</taxon>
        <taxon>Actinomycetes</taxon>
        <taxon>Micrococcales</taxon>
        <taxon>Microbacteriaceae</taxon>
        <taxon>Marisediminicola</taxon>
    </lineage>
</organism>
<keyword evidence="2" id="KW-0012">Acyltransferase</keyword>
<dbReference type="Proteomes" id="UP000464507">
    <property type="component" value="Chromosome"/>
</dbReference>
<keyword evidence="1 4" id="KW-0808">Transferase</keyword>
<protein>
    <submittedName>
        <fullName evidence="4">GNAT family N-acetyltransferase</fullName>
    </submittedName>
</protein>
<evidence type="ECO:0000313" key="5">
    <source>
        <dbReference type="Proteomes" id="UP000464507"/>
    </source>
</evidence>
<dbReference type="PANTHER" id="PTHR43877">
    <property type="entry name" value="AMINOALKYLPHOSPHONATE N-ACETYLTRANSFERASE-RELATED-RELATED"/>
    <property type="match status" value="1"/>
</dbReference>
<dbReference type="Gene3D" id="3.40.630.30">
    <property type="match status" value="1"/>
</dbReference>
<evidence type="ECO:0000256" key="1">
    <source>
        <dbReference type="ARBA" id="ARBA00022679"/>
    </source>
</evidence>
<dbReference type="CDD" id="cd04301">
    <property type="entry name" value="NAT_SF"/>
    <property type="match status" value="1"/>
</dbReference>
<proteinExistence type="predicted"/>